<dbReference type="AlphaFoldDB" id="A0A2R6QTK8"/>
<keyword evidence="8" id="KW-1185">Reference proteome</keyword>
<evidence type="ECO:0000313" key="8">
    <source>
        <dbReference type="Proteomes" id="UP000241394"/>
    </source>
</evidence>
<dbReference type="SUPFAM" id="SSF47459">
    <property type="entry name" value="HLH, helix-loop-helix DNA-binding domain"/>
    <property type="match status" value="1"/>
</dbReference>
<keyword evidence="5" id="KW-0539">Nucleus</keyword>
<evidence type="ECO:0000256" key="5">
    <source>
        <dbReference type="ARBA" id="ARBA00023242"/>
    </source>
</evidence>
<dbReference type="InterPro" id="IPR036638">
    <property type="entry name" value="HLH_DNA-bd_sf"/>
</dbReference>
<dbReference type="GO" id="GO:0046983">
    <property type="term" value="F:protein dimerization activity"/>
    <property type="evidence" value="ECO:0007669"/>
    <property type="project" value="InterPro"/>
</dbReference>
<evidence type="ECO:0000256" key="4">
    <source>
        <dbReference type="ARBA" id="ARBA00023163"/>
    </source>
</evidence>
<dbReference type="PROSITE" id="PS50888">
    <property type="entry name" value="BHLH"/>
    <property type="match status" value="1"/>
</dbReference>
<evidence type="ECO:0000256" key="1">
    <source>
        <dbReference type="ARBA" id="ARBA00004123"/>
    </source>
</evidence>
<keyword evidence="2" id="KW-0805">Transcription regulation</keyword>
<dbReference type="FunCoup" id="A0A2R6QTK8">
    <property type="interactions" value="129"/>
</dbReference>
<dbReference type="PANTHER" id="PTHR45914:SF24">
    <property type="entry name" value="BHLH DOMAIN-CONTAINING PROTEIN"/>
    <property type="match status" value="1"/>
</dbReference>
<dbReference type="InterPro" id="IPR011598">
    <property type="entry name" value="bHLH_dom"/>
</dbReference>
<protein>
    <submittedName>
        <fullName evidence="7">Transcription factor bHLH117 like</fullName>
    </submittedName>
</protein>
<dbReference type="SMART" id="SM00353">
    <property type="entry name" value="HLH"/>
    <property type="match status" value="1"/>
</dbReference>
<keyword evidence="3" id="KW-0238">DNA-binding</keyword>
<reference evidence="7 8" key="1">
    <citation type="submission" date="2017-07" db="EMBL/GenBank/DDBJ databases">
        <title>An improved, manually edited Actinidia chinensis var. chinensis (kiwifruit) genome highlights the challenges associated with draft genomes and gene prediction in plants.</title>
        <authorList>
            <person name="Pilkington S."/>
            <person name="Crowhurst R."/>
            <person name="Hilario E."/>
            <person name="Nardozza S."/>
            <person name="Fraser L."/>
            <person name="Peng Y."/>
            <person name="Gunaseelan K."/>
            <person name="Simpson R."/>
            <person name="Tahir J."/>
            <person name="Deroles S."/>
            <person name="Templeton K."/>
            <person name="Luo Z."/>
            <person name="Davy M."/>
            <person name="Cheng C."/>
            <person name="Mcneilage M."/>
            <person name="Scaglione D."/>
            <person name="Liu Y."/>
            <person name="Zhang Q."/>
            <person name="Datson P."/>
            <person name="De Silva N."/>
            <person name="Gardiner S."/>
            <person name="Bassett H."/>
            <person name="Chagne D."/>
            <person name="Mccallum J."/>
            <person name="Dzierzon H."/>
            <person name="Deng C."/>
            <person name="Wang Y.-Y."/>
            <person name="Barron N."/>
            <person name="Manako K."/>
            <person name="Bowen J."/>
            <person name="Foster T."/>
            <person name="Erridge Z."/>
            <person name="Tiffin H."/>
            <person name="Waite C."/>
            <person name="Davies K."/>
            <person name="Grierson E."/>
            <person name="Laing W."/>
            <person name="Kirk R."/>
            <person name="Chen X."/>
            <person name="Wood M."/>
            <person name="Montefiori M."/>
            <person name="Brummell D."/>
            <person name="Schwinn K."/>
            <person name="Catanach A."/>
            <person name="Fullerton C."/>
            <person name="Li D."/>
            <person name="Meiyalaghan S."/>
            <person name="Nieuwenhuizen N."/>
            <person name="Read N."/>
            <person name="Prakash R."/>
            <person name="Hunter D."/>
            <person name="Zhang H."/>
            <person name="Mckenzie M."/>
            <person name="Knabel M."/>
            <person name="Harris A."/>
            <person name="Allan A."/>
            <person name="Chen A."/>
            <person name="Janssen B."/>
            <person name="Plunkett B."/>
            <person name="Dwamena C."/>
            <person name="Voogd C."/>
            <person name="Leif D."/>
            <person name="Lafferty D."/>
            <person name="Souleyre E."/>
            <person name="Varkonyi-Gasic E."/>
            <person name="Gambi F."/>
            <person name="Hanley J."/>
            <person name="Yao J.-L."/>
            <person name="Cheung J."/>
            <person name="David K."/>
            <person name="Warren B."/>
            <person name="Marsh K."/>
            <person name="Snowden K."/>
            <person name="Lin-Wang K."/>
            <person name="Brian L."/>
            <person name="Martinez-Sanchez M."/>
            <person name="Wang M."/>
            <person name="Ileperuma N."/>
            <person name="Macnee N."/>
            <person name="Campin R."/>
            <person name="Mcatee P."/>
            <person name="Drummond R."/>
            <person name="Espley R."/>
            <person name="Ireland H."/>
            <person name="Wu R."/>
            <person name="Atkinson R."/>
            <person name="Karunairetnam S."/>
            <person name="Bulley S."/>
            <person name="Chunkath S."/>
            <person name="Hanley Z."/>
            <person name="Storey R."/>
            <person name="Thrimawithana A."/>
            <person name="Thomson S."/>
            <person name="David C."/>
            <person name="Testolin R."/>
        </authorList>
    </citation>
    <scope>NUCLEOTIDE SEQUENCE [LARGE SCALE GENOMIC DNA]</scope>
    <source>
        <strain evidence="8">cv. Red5</strain>
        <tissue evidence="7">Young leaf</tissue>
    </source>
</reference>
<feature type="domain" description="BHLH" evidence="6">
    <location>
        <begin position="190"/>
        <end position="239"/>
    </location>
</feature>
<gene>
    <name evidence="7" type="ORF">CEY00_Acc15003</name>
</gene>
<dbReference type="GO" id="GO:0003700">
    <property type="term" value="F:DNA-binding transcription factor activity"/>
    <property type="evidence" value="ECO:0007669"/>
    <property type="project" value="InterPro"/>
</dbReference>
<dbReference type="GO" id="GO:0005634">
    <property type="term" value="C:nucleus"/>
    <property type="evidence" value="ECO:0007669"/>
    <property type="project" value="UniProtKB-SubCell"/>
</dbReference>
<name>A0A2R6QTK8_ACTCC</name>
<proteinExistence type="predicted"/>
<dbReference type="InterPro" id="IPR045843">
    <property type="entry name" value="IND-like"/>
</dbReference>
<accession>A0A2R6QTK8</accession>
<dbReference type="Proteomes" id="UP000241394">
    <property type="component" value="Chromosome LG13"/>
</dbReference>
<evidence type="ECO:0000259" key="6">
    <source>
        <dbReference type="PROSITE" id="PS50888"/>
    </source>
</evidence>
<dbReference type="EMBL" id="NKQK01000013">
    <property type="protein sequence ID" value="PSS14435.1"/>
    <property type="molecule type" value="Genomic_DNA"/>
</dbReference>
<comment type="caution">
    <text evidence="7">The sequence shown here is derived from an EMBL/GenBank/DDBJ whole genome shotgun (WGS) entry which is preliminary data.</text>
</comment>
<evidence type="ECO:0000256" key="3">
    <source>
        <dbReference type="ARBA" id="ARBA00023125"/>
    </source>
</evidence>
<evidence type="ECO:0000256" key="2">
    <source>
        <dbReference type="ARBA" id="ARBA00023015"/>
    </source>
</evidence>
<dbReference type="OMA" id="DKKMDQG"/>
<dbReference type="Gramene" id="PSS14435">
    <property type="protein sequence ID" value="PSS14435"/>
    <property type="gene ID" value="CEY00_Acc15003"/>
</dbReference>
<dbReference type="STRING" id="1590841.A0A2R6QTK8"/>
<dbReference type="InParanoid" id="A0A2R6QTK8"/>
<keyword evidence="4" id="KW-0804">Transcription</keyword>
<reference evidence="8" key="2">
    <citation type="journal article" date="2018" name="BMC Genomics">
        <title>A manually annotated Actinidia chinensis var. chinensis (kiwifruit) genome highlights the challenges associated with draft genomes and gene prediction in plants.</title>
        <authorList>
            <person name="Pilkington S.M."/>
            <person name="Crowhurst R."/>
            <person name="Hilario E."/>
            <person name="Nardozza S."/>
            <person name="Fraser L."/>
            <person name="Peng Y."/>
            <person name="Gunaseelan K."/>
            <person name="Simpson R."/>
            <person name="Tahir J."/>
            <person name="Deroles S.C."/>
            <person name="Templeton K."/>
            <person name="Luo Z."/>
            <person name="Davy M."/>
            <person name="Cheng C."/>
            <person name="McNeilage M."/>
            <person name="Scaglione D."/>
            <person name="Liu Y."/>
            <person name="Zhang Q."/>
            <person name="Datson P."/>
            <person name="De Silva N."/>
            <person name="Gardiner S.E."/>
            <person name="Bassett H."/>
            <person name="Chagne D."/>
            <person name="McCallum J."/>
            <person name="Dzierzon H."/>
            <person name="Deng C."/>
            <person name="Wang Y.Y."/>
            <person name="Barron L."/>
            <person name="Manako K."/>
            <person name="Bowen J."/>
            <person name="Foster T.M."/>
            <person name="Erridge Z.A."/>
            <person name="Tiffin H."/>
            <person name="Waite C.N."/>
            <person name="Davies K.M."/>
            <person name="Grierson E.P."/>
            <person name="Laing W.A."/>
            <person name="Kirk R."/>
            <person name="Chen X."/>
            <person name="Wood M."/>
            <person name="Montefiori M."/>
            <person name="Brummell D.A."/>
            <person name="Schwinn K.E."/>
            <person name="Catanach A."/>
            <person name="Fullerton C."/>
            <person name="Li D."/>
            <person name="Meiyalaghan S."/>
            <person name="Nieuwenhuizen N."/>
            <person name="Read N."/>
            <person name="Prakash R."/>
            <person name="Hunter D."/>
            <person name="Zhang H."/>
            <person name="McKenzie M."/>
            <person name="Knabel M."/>
            <person name="Harris A."/>
            <person name="Allan A.C."/>
            <person name="Gleave A."/>
            <person name="Chen A."/>
            <person name="Janssen B.J."/>
            <person name="Plunkett B."/>
            <person name="Ampomah-Dwamena C."/>
            <person name="Voogd C."/>
            <person name="Leif D."/>
            <person name="Lafferty D."/>
            <person name="Souleyre E.J.F."/>
            <person name="Varkonyi-Gasic E."/>
            <person name="Gambi F."/>
            <person name="Hanley J."/>
            <person name="Yao J.L."/>
            <person name="Cheung J."/>
            <person name="David K.M."/>
            <person name="Warren B."/>
            <person name="Marsh K."/>
            <person name="Snowden K.C."/>
            <person name="Lin-Wang K."/>
            <person name="Brian L."/>
            <person name="Martinez-Sanchez M."/>
            <person name="Wang M."/>
            <person name="Ileperuma N."/>
            <person name="Macnee N."/>
            <person name="Campin R."/>
            <person name="McAtee P."/>
            <person name="Drummond R.S.M."/>
            <person name="Espley R.V."/>
            <person name="Ireland H.S."/>
            <person name="Wu R."/>
            <person name="Atkinson R.G."/>
            <person name="Karunairetnam S."/>
            <person name="Bulley S."/>
            <person name="Chunkath S."/>
            <person name="Hanley Z."/>
            <person name="Storey R."/>
            <person name="Thrimawithana A.H."/>
            <person name="Thomson S."/>
            <person name="David C."/>
            <person name="Testolin R."/>
            <person name="Huang H."/>
            <person name="Hellens R.P."/>
            <person name="Schaffer R.J."/>
        </authorList>
    </citation>
    <scope>NUCLEOTIDE SEQUENCE [LARGE SCALE GENOMIC DNA]</scope>
    <source>
        <strain evidence="8">cv. Red5</strain>
    </source>
</reference>
<evidence type="ECO:0000313" key="7">
    <source>
        <dbReference type="EMBL" id="PSS14435.1"/>
    </source>
</evidence>
<sequence length="330" mass="37067">MERGFQAMLLRGENSADMLPEFTGKTTDETYINDLYSSFNAQSFLLHSLDYGYGTLPTVDSAAVGYEYYPASQSKEVTECLANGDWKLKIPKCEPSSNEVVSNVPTEPFDFIAKCFDSVTRDRNLRFLQLPELQSLEQGHDGFGFPESPGKRVKSVSPTCPDSRTLESMVRNFQLSNYFTGVQPPEIQPPAVVPASTLARLRRQRLSEKTRCLQKLLPWDKKMDMATMLEEAYKYVKFLQAQISVLQSMPGDSSSSFATQNPSHFNLFGGLGKLNRQQLLQVLVNSPVVQTTLYSKGCCVYSIEQLVLLKKIAERKALFQQMVLHPSTVP</sequence>
<dbReference type="Gene3D" id="4.10.280.10">
    <property type="entry name" value="Helix-loop-helix DNA-binding domain"/>
    <property type="match status" value="1"/>
</dbReference>
<dbReference type="GO" id="GO:0003677">
    <property type="term" value="F:DNA binding"/>
    <property type="evidence" value="ECO:0007669"/>
    <property type="project" value="UniProtKB-KW"/>
</dbReference>
<organism evidence="7 8">
    <name type="scientific">Actinidia chinensis var. chinensis</name>
    <name type="common">Chinese soft-hair kiwi</name>
    <dbReference type="NCBI Taxonomy" id="1590841"/>
    <lineage>
        <taxon>Eukaryota</taxon>
        <taxon>Viridiplantae</taxon>
        <taxon>Streptophyta</taxon>
        <taxon>Embryophyta</taxon>
        <taxon>Tracheophyta</taxon>
        <taxon>Spermatophyta</taxon>
        <taxon>Magnoliopsida</taxon>
        <taxon>eudicotyledons</taxon>
        <taxon>Gunneridae</taxon>
        <taxon>Pentapetalae</taxon>
        <taxon>asterids</taxon>
        <taxon>Ericales</taxon>
        <taxon>Actinidiaceae</taxon>
        <taxon>Actinidia</taxon>
    </lineage>
</organism>
<dbReference type="PANTHER" id="PTHR45914">
    <property type="entry name" value="TRANSCRIPTION FACTOR HEC3-RELATED"/>
    <property type="match status" value="1"/>
</dbReference>
<dbReference type="OrthoDB" id="1610519at2759"/>
<comment type="subcellular location">
    <subcellularLocation>
        <location evidence="1">Nucleus</location>
    </subcellularLocation>
</comment>